<dbReference type="Proteomes" id="UP000183995">
    <property type="component" value="Unassembled WGS sequence"/>
</dbReference>
<gene>
    <name evidence="2" type="ORF">SAMN02745823_03681</name>
</gene>
<accession>A0A1M5ZFS9</accession>
<dbReference type="NCBIfam" id="NF006761">
    <property type="entry name" value="PRK09282.1"/>
    <property type="match status" value="1"/>
</dbReference>
<dbReference type="NCBIfam" id="NF008985">
    <property type="entry name" value="PRK12331.1"/>
    <property type="match status" value="1"/>
</dbReference>
<dbReference type="InterPro" id="IPR055268">
    <property type="entry name" value="PCB-like"/>
</dbReference>
<keyword evidence="3" id="KW-1185">Reference proteome</keyword>
<name>A0A1M5ZFS9_9FIRM</name>
<proteinExistence type="predicted"/>
<evidence type="ECO:0000259" key="1">
    <source>
        <dbReference type="PROSITE" id="PS50991"/>
    </source>
</evidence>
<dbReference type="STRING" id="1123282.SAMN02745823_03681"/>
<dbReference type="Pfam" id="PF02436">
    <property type="entry name" value="PYC_OADA"/>
    <property type="match status" value="1"/>
</dbReference>
<evidence type="ECO:0000313" key="3">
    <source>
        <dbReference type="Proteomes" id="UP000183995"/>
    </source>
</evidence>
<dbReference type="GO" id="GO:0005737">
    <property type="term" value="C:cytoplasm"/>
    <property type="evidence" value="ECO:0007669"/>
    <property type="project" value="TreeGrafter"/>
</dbReference>
<dbReference type="Gene3D" id="3.20.20.70">
    <property type="entry name" value="Aldolase class I"/>
    <property type="match status" value="1"/>
</dbReference>
<organism evidence="2 3">
    <name type="scientific">Sporobacter termitidis DSM 10068</name>
    <dbReference type="NCBI Taxonomy" id="1123282"/>
    <lineage>
        <taxon>Bacteria</taxon>
        <taxon>Bacillati</taxon>
        <taxon>Bacillota</taxon>
        <taxon>Clostridia</taxon>
        <taxon>Eubacteriales</taxon>
        <taxon>Oscillospiraceae</taxon>
        <taxon>Sporobacter</taxon>
    </lineage>
</organism>
<dbReference type="GO" id="GO:0006094">
    <property type="term" value="P:gluconeogenesis"/>
    <property type="evidence" value="ECO:0007669"/>
    <property type="project" value="TreeGrafter"/>
</dbReference>
<sequence length="509" mass="56219">MSSGIKVSTDKKPLLITDTILRDAHQSQAATRMRTEDMLPACEVLDSIGYWSLECWGGATFDSCMRFLDEDPWERLRTLKKALPHTKLQMLLRGQNILGYRNYSDDVLDKFCKKSIENGIDVVRIFDALNDTRNLQQAMKSVKEYGGLCEPAMSYTTSPIHNEQYFIDLALKLEDMGADVICIKDMANLLLPMAAYSLVEKLKQRVKVPIHLHTHNTTGTGDMVYLMAALAGVDIVDTALSPLGNGTSQPATEPLVATLKGHGRDTGLDLEKLSRAAAHFRGVADKMAAQGLIDPKVLKVDTNTLTYQVPGGMLSNLISQLKEAKAEDKYYDVLAEIPRVRKEFGYPPLVTPTSQIVGTQAVMNVIGGERYKMVTKESKALMRGEYGQLPGPVDTAVQKKIIGDDEVITVRPADLLKPEFEKLKAEIGDLARSEEDVLSYALFPQVAKAFFERRLEKENGISDELIAVITAAIQAHGGKQVHPLIRNFGSTHKATADMPAINPTIRSCR</sequence>
<dbReference type="PROSITE" id="PS50991">
    <property type="entry name" value="PYR_CT"/>
    <property type="match status" value="1"/>
</dbReference>
<evidence type="ECO:0000313" key="2">
    <source>
        <dbReference type="EMBL" id="SHI23118.1"/>
    </source>
</evidence>
<dbReference type="OrthoDB" id="9807469at2"/>
<dbReference type="AlphaFoldDB" id="A0A1M5ZFS9"/>
<reference evidence="2 3" key="1">
    <citation type="submission" date="2016-11" db="EMBL/GenBank/DDBJ databases">
        <authorList>
            <person name="Jaros S."/>
            <person name="Januszkiewicz K."/>
            <person name="Wedrychowicz H."/>
        </authorList>
    </citation>
    <scope>NUCLEOTIDE SEQUENCE [LARGE SCALE GENOMIC DNA]</scope>
    <source>
        <strain evidence="2 3">DSM 10068</strain>
    </source>
</reference>
<dbReference type="RefSeq" id="WP_073082744.1">
    <property type="nucleotide sequence ID" value="NZ_FQXV01000019.1"/>
</dbReference>
<dbReference type="PANTHER" id="PTHR43778:SF2">
    <property type="entry name" value="PYRUVATE CARBOXYLASE, MITOCHONDRIAL"/>
    <property type="match status" value="1"/>
</dbReference>
<dbReference type="EMBL" id="FQXV01000019">
    <property type="protein sequence ID" value="SHI23118.1"/>
    <property type="molecule type" value="Genomic_DNA"/>
</dbReference>
<dbReference type="PANTHER" id="PTHR43778">
    <property type="entry name" value="PYRUVATE CARBOXYLASE"/>
    <property type="match status" value="1"/>
</dbReference>
<dbReference type="CDD" id="cd07937">
    <property type="entry name" value="DRE_TIM_PC_TC_5S"/>
    <property type="match status" value="1"/>
</dbReference>
<dbReference type="InterPro" id="IPR000891">
    <property type="entry name" value="PYR_CT"/>
</dbReference>
<dbReference type="GO" id="GO:0004736">
    <property type="term" value="F:pyruvate carboxylase activity"/>
    <property type="evidence" value="ECO:0007669"/>
    <property type="project" value="TreeGrafter"/>
</dbReference>
<dbReference type="InterPro" id="IPR003379">
    <property type="entry name" value="Carboxylase_cons_dom"/>
</dbReference>
<feature type="domain" description="Pyruvate carboxyltransferase" evidence="1">
    <location>
        <begin position="14"/>
        <end position="274"/>
    </location>
</feature>
<dbReference type="SUPFAM" id="SSF89000">
    <property type="entry name" value="post-HMGL domain-like"/>
    <property type="match status" value="1"/>
</dbReference>
<protein>
    <submittedName>
        <fullName evidence="2">Oxaloacetate decarboxylase, alpha subunit</fullName>
    </submittedName>
</protein>
<dbReference type="Pfam" id="PF00682">
    <property type="entry name" value="HMGL-like"/>
    <property type="match status" value="1"/>
</dbReference>
<dbReference type="SUPFAM" id="SSF51569">
    <property type="entry name" value="Aldolase"/>
    <property type="match status" value="1"/>
</dbReference>
<dbReference type="InterPro" id="IPR013785">
    <property type="entry name" value="Aldolase_TIM"/>
</dbReference>